<dbReference type="RefSeq" id="WP_260977416.1">
    <property type="nucleotide sequence ID" value="NZ_JAOANI010000028.1"/>
</dbReference>
<comment type="caution">
    <text evidence="1">The sequence shown here is derived from an EMBL/GenBank/DDBJ whole genome shotgun (WGS) entry which is preliminary data.</text>
</comment>
<evidence type="ECO:0000313" key="2">
    <source>
        <dbReference type="Proteomes" id="UP001147830"/>
    </source>
</evidence>
<dbReference type="PANTHER" id="PTHR39327">
    <property type="match status" value="1"/>
</dbReference>
<dbReference type="AlphaFoldDB" id="A0A9X2WHR5"/>
<protein>
    <submittedName>
        <fullName evidence="1">Transglutaminase-like cysteine peptidase</fullName>
    </submittedName>
</protein>
<dbReference type="Proteomes" id="UP001147830">
    <property type="component" value="Unassembled WGS sequence"/>
</dbReference>
<organism evidence="1 2">
    <name type="scientific">Thalassolituus pacificus</name>
    <dbReference type="NCBI Taxonomy" id="2975440"/>
    <lineage>
        <taxon>Bacteria</taxon>
        <taxon>Pseudomonadati</taxon>
        <taxon>Pseudomonadota</taxon>
        <taxon>Gammaproteobacteria</taxon>
        <taxon>Oceanospirillales</taxon>
        <taxon>Oceanospirillaceae</taxon>
        <taxon>Thalassolituus</taxon>
    </lineage>
</organism>
<evidence type="ECO:0000313" key="1">
    <source>
        <dbReference type="EMBL" id="MCT7360585.1"/>
    </source>
</evidence>
<name>A0A9X2WHR5_9GAMM</name>
<dbReference type="Gene3D" id="3.10.620.30">
    <property type="match status" value="1"/>
</dbReference>
<keyword evidence="2" id="KW-1185">Reference proteome</keyword>
<gene>
    <name evidence="1" type="ORF">NYR02_16305</name>
</gene>
<dbReference type="InterPro" id="IPR010319">
    <property type="entry name" value="Transglutaminase-like_Cys_pept"/>
</dbReference>
<sequence length="253" mass="28712">MLNGNNIYLLVACLRMDFSTAVFHSRRQPGSPWWLLWPLTALLCWNLAGQEALYADTERWVPEELTGKAKQQYDGKAAARIDAWRQTLHGLADASEADKLKGVNAFFNRELRFVSDAKHWGMDDYWATPYEALGSDGGDCEDYVIAKYYSLRQLGVDTSKLRITYVKAIRLNQAHMVLTYFPTPDAVPLVLDNLIGIIAPASERSDLSPVYSFNGDGMWLERMKGQGIRMGNPNKLDLWTDLRVRMNQLGMDL</sequence>
<proteinExistence type="predicted"/>
<reference evidence="1" key="1">
    <citation type="journal article" date="2022" name="Front. Microbiol.">
        <title>Genome-based taxonomic rearrangement of Oceanobacter-related bacteria including the description of Thalassolituus hydrocarbonoclasticus sp. nov. and Thalassolituus pacificus sp. nov. and emended description of the genus Thalassolituus.</title>
        <authorList>
            <person name="Dong C."/>
            <person name="Wei L."/>
            <person name="Wang J."/>
            <person name="Lai Q."/>
            <person name="Huang Z."/>
            <person name="Shao Z."/>
        </authorList>
    </citation>
    <scope>NUCLEOTIDE SEQUENCE</scope>
    <source>
        <strain evidence="1">59MF3M-4</strain>
    </source>
</reference>
<dbReference type="EMBL" id="JAOANI010000028">
    <property type="protein sequence ID" value="MCT7360585.1"/>
    <property type="molecule type" value="Genomic_DNA"/>
</dbReference>
<reference evidence="1" key="2">
    <citation type="submission" date="2022-08" db="EMBL/GenBank/DDBJ databases">
        <authorList>
            <person name="Dong C."/>
        </authorList>
    </citation>
    <scope>NUCLEOTIDE SEQUENCE</scope>
    <source>
        <strain evidence="1">59MF3M-4</strain>
    </source>
</reference>
<dbReference type="PANTHER" id="PTHR39327:SF1">
    <property type="entry name" value="BLR5470 PROTEIN"/>
    <property type="match status" value="1"/>
</dbReference>
<accession>A0A9X2WHR5</accession>
<dbReference type="Pfam" id="PF06035">
    <property type="entry name" value="Peptidase_C93"/>
    <property type="match status" value="1"/>
</dbReference>